<evidence type="ECO:0000256" key="1">
    <source>
        <dbReference type="SAM" id="SignalP"/>
    </source>
</evidence>
<name>A0A5R8KIR3_9BACT</name>
<proteinExistence type="predicted"/>
<reference evidence="2 3" key="1">
    <citation type="submission" date="2019-05" db="EMBL/GenBank/DDBJ databases">
        <title>Verrucobacter flavum gen. nov., sp. nov. a new member of the family Verrucomicrobiaceae.</title>
        <authorList>
            <person name="Szuroczki S."/>
            <person name="Abbaszade G."/>
            <person name="Szabo A."/>
            <person name="Felfoldi T."/>
            <person name="Schumann P."/>
            <person name="Boka K."/>
            <person name="Keki Z."/>
            <person name="Toumi M."/>
            <person name="Toth E."/>
        </authorList>
    </citation>
    <scope>NUCLEOTIDE SEQUENCE [LARGE SCALE GENOMIC DNA]</scope>
    <source>
        <strain evidence="2 3">MG-N-17</strain>
    </source>
</reference>
<dbReference type="NCBIfam" id="TIGR02595">
    <property type="entry name" value="PEP_CTERM"/>
    <property type="match status" value="1"/>
</dbReference>
<dbReference type="RefSeq" id="WP_138084502.1">
    <property type="nucleotide sequence ID" value="NZ_VAUV01000002.1"/>
</dbReference>
<keyword evidence="1" id="KW-0732">Signal</keyword>
<feature type="chain" id="PRO_5024387389" evidence="1">
    <location>
        <begin position="32"/>
        <end position="288"/>
    </location>
</feature>
<protein>
    <submittedName>
        <fullName evidence="2">PEP-CTERM sorting domain-containing protein</fullName>
    </submittedName>
</protein>
<dbReference type="OrthoDB" id="206530at2"/>
<feature type="signal peptide" evidence="1">
    <location>
        <begin position="1"/>
        <end position="31"/>
    </location>
</feature>
<dbReference type="AlphaFoldDB" id="A0A5R8KIR3"/>
<evidence type="ECO:0000313" key="2">
    <source>
        <dbReference type="EMBL" id="TLD72147.1"/>
    </source>
</evidence>
<accession>A0A5R8KIR3</accession>
<keyword evidence="3" id="KW-1185">Reference proteome</keyword>
<comment type="caution">
    <text evidence="2">The sequence shown here is derived from an EMBL/GenBank/DDBJ whole genome shotgun (WGS) entry which is preliminary data.</text>
</comment>
<gene>
    <name evidence="2" type="ORF">FEM03_01975</name>
</gene>
<evidence type="ECO:0000313" key="3">
    <source>
        <dbReference type="Proteomes" id="UP000306196"/>
    </source>
</evidence>
<dbReference type="EMBL" id="VAUV01000002">
    <property type="protein sequence ID" value="TLD72147.1"/>
    <property type="molecule type" value="Genomic_DNA"/>
</dbReference>
<organism evidence="2 3">
    <name type="scientific">Phragmitibacter flavus</name>
    <dbReference type="NCBI Taxonomy" id="2576071"/>
    <lineage>
        <taxon>Bacteria</taxon>
        <taxon>Pseudomonadati</taxon>
        <taxon>Verrucomicrobiota</taxon>
        <taxon>Verrucomicrobiia</taxon>
        <taxon>Verrucomicrobiales</taxon>
        <taxon>Verrucomicrobiaceae</taxon>
        <taxon>Phragmitibacter</taxon>
    </lineage>
</organism>
<dbReference type="InterPro" id="IPR013424">
    <property type="entry name" value="Ice-binding_C"/>
</dbReference>
<sequence length="288" mass="30479">MTASFRPQHRPFLVIAIVAVAALSAMLPSQAATLLTEHFWRSTGNGGVTGLGWNAYRGSTAVNLSAAAPSGATYEGAGWINNNTVASAPDSNVAGSTAGYIYAQNRATAVTEGTPVTSGSTPPNYFIHTTTGISQEVSNFSSLSASWSQSTSANLNANTRLALRVDNVWYVALTPDNNTLSSTWQTLGTNILAESWYRLDFTASSNMSVDTGTTYTSATFGNTISGIGFYVDALQTASTSVVANADFRTIRFDLLTLTGEAVPEPSRALLMFSALGLILLRRQRSFSL</sequence>
<dbReference type="Proteomes" id="UP000306196">
    <property type="component" value="Unassembled WGS sequence"/>
</dbReference>